<feature type="chain" id="PRO_5041898863" evidence="1">
    <location>
        <begin position="22"/>
        <end position="393"/>
    </location>
</feature>
<evidence type="ECO:0000256" key="1">
    <source>
        <dbReference type="SAM" id="SignalP"/>
    </source>
</evidence>
<evidence type="ECO:0000313" key="3">
    <source>
        <dbReference type="Proteomes" id="UP001221142"/>
    </source>
</evidence>
<name>A0AAD7B8B1_9AGAR</name>
<evidence type="ECO:0000313" key="2">
    <source>
        <dbReference type="EMBL" id="KAJ7613094.1"/>
    </source>
</evidence>
<reference evidence="2" key="1">
    <citation type="submission" date="2023-03" db="EMBL/GenBank/DDBJ databases">
        <title>Massive genome expansion in bonnet fungi (Mycena s.s.) driven by repeated elements and novel gene families across ecological guilds.</title>
        <authorList>
            <consortium name="Lawrence Berkeley National Laboratory"/>
            <person name="Harder C.B."/>
            <person name="Miyauchi S."/>
            <person name="Viragh M."/>
            <person name="Kuo A."/>
            <person name="Thoen E."/>
            <person name="Andreopoulos B."/>
            <person name="Lu D."/>
            <person name="Skrede I."/>
            <person name="Drula E."/>
            <person name="Henrissat B."/>
            <person name="Morin E."/>
            <person name="Kohler A."/>
            <person name="Barry K."/>
            <person name="LaButti K."/>
            <person name="Morin E."/>
            <person name="Salamov A."/>
            <person name="Lipzen A."/>
            <person name="Mereny Z."/>
            <person name="Hegedus B."/>
            <person name="Baldrian P."/>
            <person name="Stursova M."/>
            <person name="Weitz H."/>
            <person name="Taylor A."/>
            <person name="Grigoriev I.V."/>
            <person name="Nagy L.G."/>
            <person name="Martin F."/>
            <person name="Kauserud H."/>
        </authorList>
    </citation>
    <scope>NUCLEOTIDE SEQUENCE</scope>
    <source>
        <strain evidence="2">9284</strain>
    </source>
</reference>
<comment type="caution">
    <text evidence="2">The sequence shown here is derived from an EMBL/GenBank/DDBJ whole genome shotgun (WGS) entry which is preliminary data.</text>
</comment>
<keyword evidence="3" id="KW-1185">Reference proteome</keyword>
<dbReference type="EMBL" id="JARKIF010000029">
    <property type="protein sequence ID" value="KAJ7613094.1"/>
    <property type="molecule type" value="Genomic_DNA"/>
</dbReference>
<protein>
    <submittedName>
        <fullName evidence="2">Uncharacterized protein</fullName>
    </submittedName>
</protein>
<sequence length="393" mass="42114">MSSSAVPQVVIFLTRPLLTTSASLDTIVDAQSILNARLPESSATLLLSTTSVPPDAVLAASIGCAISWTDWFAALGGAPGRDILLFYGPGYFNVRFGDGPVREIWTEEMQGIVSGGISRLRRASLPPELTPAADQLQVTINAGTFARDRRLRARLKANAVLPSPPPLTSIHGSDSESDCSTIRSYCTVLNSGNDAHLAPLIVDANSFSSAPAARRTFPRQVHRGIEQQASITNPAPPPTIPAVESWTLPSVFRASSGWGSSRPADISYRQLPSAQMLSSSYHAPPHQSAGWGSTTAYQAPFTSSLRPSPPSAPVGLGSTAWLDQTPSMTQLYHRGRDWLFPTLPPSTISLSSNPRTTTTTTRRYSYQDQRGARLARVPRVVPGRRSSCVVLPS</sequence>
<dbReference type="AlphaFoldDB" id="A0AAD7B8B1"/>
<dbReference type="Proteomes" id="UP001221142">
    <property type="component" value="Unassembled WGS sequence"/>
</dbReference>
<feature type="signal peptide" evidence="1">
    <location>
        <begin position="1"/>
        <end position="21"/>
    </location>
</feature>
<proteinExistence type="predicted"/>
<keyword evidence="1" id="KW-0732">Signal</keyword>
<organism evidence="2 3">
    <name type="scientific">Roridomyces roridus</name>
    <dbReference type="NCBI Taxonomy" id="1738132"/>
    <lineage>
        <taxon>Eukaryota</taxon>
        <taxon>Fungi</taxon>
        <taxon>Dikarya</taxon>
        <taxon>Basidiomycota</taxon>
        <taxon>Agaricomycotina</taxon>
        <taxon>Agaricomycetes</taxon>
        <taxon>Agaricomycetidae</taxon>
        <taxon>Agaricales</taxon>
        <taxon>Marasmiineae</taxon>
        <taxon>Mycenaceae</taxon>
        <taxon>Roridomyces</taxon>
    </lineage>
</organism>
<gene>
    <name evidence="2" type="ORF">FB45DRAFT_1036620</name>
</gene>
<accession>A0AAD7B8B1</accession>